<feature type="domain" description="Attractin/MKLN-like beta-propeller" evidence="4">
    <location>
        <begin position="19"/>
        <end position="231"/>
    </location>
</feature>
<evidence type="ECO:0000256" key="2">
    <source>
        <dbReference type="ARBA" id="ARBA00022737"/>
    </source>
</evidence>
<evidence type="ECO:0000256" key="1">
    <source>
        <dbReference type="ARBA" id="ARBA00022441"/>
    </source>
</evidence>
<dbReference type="Proteomes" id="UP000320390">
    <property type="component" value="Chromosome"/>
</dbReference>
<organism evidence="5 6">
    <name type="scientific">Saltatorellus ferox</name>
    <dbReference type="NCBI Taxonomy" id="2528018"/>
    <lineage>
        <taxon>Bacteria</taxon>
        <taxon>Pseudomonadati</taxon>
        <taxon>Planctomycetota</taxon>
        <taxon>Planctomycetia</taxon>
        <taxon>Planctomycetia incertae sedis</taxon>
        <taxon>Saltatorellus</taxon>
    </lineage>
</organism>
<dbReference type="InterPro" id="IPR015915">
    <property type="entry name" value="Kelch-typ_b-propeller"/>
</dbReference>
<dbReference type="EMBL" id="CP036434">
    <property type="protein sequence ID" value="QDV08433.1"/>
    <property type="molecule type" value="Genomic_DNA"/>
</dbReference>
<protein>
    <submittedName>
        <fullName evidence="5">N-acetylneuraminate epimerase</fullName>
        <ecNumber evidence="5">5.1.3.24</ecNumber>
    </submittedName>
</protein>
<dbReference type="EC" id="5.1.3.24" evidence="5"/>
<dbReference type="InterPro" id="IPR006652">
    <property type="entry name" value="Kelch_1"/>
</dbReference>
<evidence type="ECO:0000313" key="5">
    <source>
        <dbReference type="EMBL" id="QDV08433.1"/>
    </source>
</evidence>
<proteinExistence type="predicted"/>
<feature type="signal peptide" evidence="3">
    <location>
        <begin position="1"/>
        <end position="19"/>
    </location>
</feature>
<gene>
    <name evidence="5" type="primary">nanM_3</name>
    <name evidence="5" type="ORF">Poly30_39760</name>
</gene>
<dbReference type="PANTHER" id="PTHR45632">
    <property type="entry name" value="LD33804P"/>
    <property type="match status" value="1"/>
</dbReference>
<evidence type="ECO:0000313" key="6">
    <source>
        <dbReference type="Proteomes" id="UP000320390"/>
    </source>
</evidence>
<evidence type="ECO:0000256" key="3">
    <source>
        <dbReference type="SAM" id="SignalP"/>
    </source>
</evidence>
<keyword evidence="2" id="KW-0677">Repeat</keyword>
<dbReference type="PANTHER" id="PTHR45632:SF3">
    <property type="entry name" value="KELCH-LIKE PROTEIN 32"/>
    <property type="match status" value="1"/>
</dbReference>
<dbReference type="Gene3D" id="2.120.10.80">
    <property type="entry name" value="Kelch-type beta propeller"/>
    <property type="match status" value="2"/>
</dbReference>
<dbReference type="AlphaFoldDB" id="A0A518EWF8"/>
<dbReference type="SUPFAM" id="SSF117281">
    <property type="entry name" value="Kelch motif"/>
    <property type="match status" value="2"/>
</dbReference>
<keyword evidence="5" id="KW-0413">Isomerase</keyword>
<keyword evidence="1" id="KW-0880">Kelch repeat</keyword>
<evidence type="ECO:0000259" key="4">
    <source>
        <dbReference type="Pfam" id="PF24981"/>
    </source>
</evidence>
<dbReference type="GO" id="GO:0016853">
    <property type="term" value="F:isomerase activity"/>
    <property type="evidence" value="ECO:0007669"/>
    <property type="project" value="UniProtKB-KW"/>
</dbReference>
<dbReference type="InterPro" id="IPR056737">
    <property type="entry name" value="Beta-prop_ATRN-MKLN-like"/>
</dbReference>
<name>A0A518EWF8_9BACT</name>
<feature type="chain" id="PRO_5021742690" evidence="3">
    <location>
        <begin position="20"/>
        <end position="597"/>
    </location>
</feature>
<reference evidence="5 6" key="1">
    <citation type="submission" date="2019-02" db="EMBL/GenBank/DDBJ databases">
        <title>Deep-cultivation of Planctomycetes and their phenomic and genomic characterization uncovers novel biology.</title>
        <authorList>
            <person name="Wiegand S."/>
            <person name="Jogler M."/>
            <person name="Boedeker C."/>
            <person name="Pinto D."/>
            <person name="Vollmers J."/>
            <person name="Rivas-Marin E."/>
            <person name="Kohn T."/>
            <person name="Peeters S.H."/>
            <person name="Heuer A."/>
            <person name="Rast P."/>
            <person name="Oberbeckmann S."/>
            <person name="Bunk B."/>
            <person name="Jeske O."/>
            <person name="Meyerdierks A."/>
            <person name="Storesund J.E."/>
            <person name="Kallscheuer N."/>
            <person name="Luecker S."/>
            <person name="Lage O.M."/>
            <person name="Pohl T."/>
            <person name="Merkel B.J."/>
            <person name="Hornburger P."/>
            <person name="Mueller R.-W."/>
            <person name="Bruemmer F."/>
            <person name="Labrenz M."/>
            <person name="Spormann A.M."/>
            <person name="Op den Camp H."/>
            <person name="Overmann J."/>
            <person name="Amann R."/>
            <person name="Jetten M.S.M."/>
            <person name="Mascher T."/>
            <person name="Medema M.H."/>
            <person name="Devos D.P."/>
            <person name="Kaster A.-K."/>
            <person name="Ovreas L."/>
            <person name="Rohde M."/>
            <person name="Galperin M.Y."/>
            <person name="Jogler C."/>
        </authorList>
    </citation>
    <scope>NUCLEOTIDE SEQUENCE [LARGE SCALE GENOMIC DNA]</scope>
    <source>
        <strain evidence="5 6">Poly30</strain>
    </source>
</reference>
<dbReference type="RefSeq" id="WP_419190391.1">
    <property type="nucleotide sequence ID" value="NZ_CP036434.1"/>
</dbReference>
<dbReference type="SMART" id="SM00612">
    <property type="entry name" value="Kelch"/>
    <property type="match status" value="5"/>
</dbReference>
<keyword evidence="3" id="KW-0732">Signal</keyword>
<dbReference type="Pfam" id="PF24981">
    <property type="entry name" value="Beta-prop_ATRN-LZTR1"/>
    <property type="match status" value="1"/>
</dbReference>
<sequence precursor="true">MSFVTRAVTVSLLVAPAFSQSWTASHPVQPGWTIRYAASVAKQAGQNQIFLFGGTPGLSSSDLVWRYHRTNGWFVMGNMPGPRHDEAATTVEIGGQDYIHLLGGGVGGTAVTTTNWRYDVNADTWDSTSFAPMPVAKANMEAVTAPNGLIYVFGGNDADGGVTYSSMHIYDPIANTWTAGPAMPRARRNFAALKDCDGYIYLYGGNTGATTHAEIDCYDTVSNVWINTNPHTGGAFPDMITPRSNVAGALGRNGRHYITGGNVLSPVAVPTVESFSPYTNTWNVEASMLESRNQHRVVGLGSRIWVMGGYRKIWPTTNKLESFGGLGYYGPCGDDVAPLPPPVISHEYATAVALDFVTTFTGGVINPGLDHYFSVRVRDDVHTFVDVDTGAQQNHLRLSLYDEQQNLLKQVPASEGILLNGAGLPSQIVYLVLSSASSAGASEYDLYLTSTNDAGPIGEVYCHAATPNSTGDPAGIRAIGLASAAANAIELQVTSLPPQSFGYFLVAPEAGSIANPGGSQGTLCLTGTQIGRYAGNILNSGPNGEVALQIDLTSIPGNPPSIGVAGDRWYFTFWNRDADPAGGATSNFSDGVCVELR</sequence>
<dbReference type="PRINTS" id="PR00501">
    <property type="entry name" value="KELCHREPEAT"/>
</dbReference>
<keyword evidence="6" id="KW-1185">Reference proteome</keyword>
<accession>A0A518EWF8</accession>